<protein>
    <submittedName>
        <fullName evidence="2">Uncharacterized protein</fullName>
    </submittedName>
</protein>
<proteinExistence type="predicted"/>
<dbReference type="RefSeq" id="XP_025369812.1">
    <property type="nucleotide sequence ID" value="XM_025510159.1"/>
</dbReference>
<organism evidence="2 3">
    <name type="scientific">Ceraceosorus guamensis</name>
    <dbReference type="NCBI Taxonomy" id="1522189"/>
    <lineage>
        <taxon>Eukaryota</taxon>
        <taxon>Fungi</taxon>
        <taxon>Dikarya</taxon>
        <taxon>Basidiomycota</taxon>
        <taxon>Ustilaginomycotina</taxon>
        <taxon>Exobasidiomycetes</taxon>
        <taxon>Ceraceosorales</taxon>
        <taxon>Ceraceosoraceae</taxon>
        <taxon>Ceraceosorus</taxon>
    </lineage>
</organism>
<accession>A0A316VYY2</accession>
<feature type="region of interest" description="Disordered" evidence="1">
    <location>
        <begin position="51"/>
        <end position="76"/>
    </location>
</feature>
<name>A0A316VYY2_9BASI</name>
<dbReference type="InParanoid" id="A0A316VYY2"/>
<sequence length="91" mass="10134">MACRGFLKISHHAVHDLPAHNHSRQPHVFELPRRLARQTLHLSPSQLRSSAGFGAVIGPSSSPQEGHSYEPLEDTSSLTRELRSYLSQQVV</sequence>
<dbReference type="GeneID" id="37032029"/>
<dbReference type="AlphaFoldDB" id="A0A316VYY2"/>
<evidence type="ECO:0000313" key="2">
    <source>
        <dbReference type="EMBL" id="PWN42652.1"/>
    </source>
</evidence>
<gene>
    <name evidence="2" type="ORF">IE81DRAFT_117373</name>
</gene>
<keyword evidence="3" id="KW-1185">Reference proteome</keyword>
<evidence type="ECO:0000313" key="3">
    <source>
        <dbReference type="Proteomes" id="UP000245783"/>
    </source>
</evidence>
<dbReference type="EMBL" id="KZ819377">
    <property type="protein sequence ID" value="PWN42652.1"/>
    <property type="molecule type" value="Genomic_DNA"/>
</dbReference>
<reference evidence="2 3" key="1">
    <citation type="journal article" date="2018" name="Mol. Biol. Evol.">
        <title>Broad Genomic Sampling Reveals a Smut Pathogenic Ancestry of the Fungal Clade Ustilaginomycotina.</title>
        <authorList>
            <person name="Kijpornyongpan T."/>
            <person name="Mondo S.J."/>
            <person name="Barry K."/>
            <person name="Sandor L."/>
            <person name="Lee J."/>
            <person name="Lipzen A."/>
            <person name="Pangilinan J."/>
            <person name="LaButti K."/>
            <person name="Hainaut M."/>
            <person name="Henrissat B."/>
            <person name="Grigoriev I.V."/>
            <person name="Spatafora J.W."/>
            <person name="Aime M.C."/>
        </authorList>
    </citation>
    <scope>NUCLEOTIDE SEQUENCE [LARGE SCALE GENOMIC DNA]</scope>
    <source>
        <strain evidence="2 3">MCA 4658</strain>
    </source>
</reference>
<evidence type="ECO:0000256" key="1">
    <source>
        <dbReference type="SAM" id="MobiDB-lite"/>
    </source>
</evidence>
<dbReference type="Proteomes" id="UP000245783">
    <property type="component" value="Unassembled WGS sequence"/>
</dbReference>